<organism evidence="9 10">
    <name type="scientific">Phaseolus angularis</name>
    <name type="common">Azuki bean</name>
    <name type="synonym">Vigna angularis</name>
    <dbReference type="NCBI Taxonomy" id="3914"/>
    <lineage>
        <taxon>Eukaryota</taxon>
        <taxon>Viridiplantae</taxon>
        <taxon>Streptophyta</taxon>
        <taxon>Embryophyta</taxon>
        <taxon>Tracheophyta</taxon>
        <taxon>Spermatophyta</taxon>
        <taxon>Magnoliopsida</taxon>
        <taxon>eudicotyledons</taxon>
        <taxon>Gunneridae</taxon>
        <taxon>Pentapetalae</taxon>
        <taxon>rosids</taxon>
        <taxon>fabids</taxon>
        <taxon>Fabales</taxon>
        <taxon>Fabaceae</taxon>
        <taxon>Papilionoideae</taxon>
        <taxon>50 kb inversion clade</taxon>
        <taxon>NPAAA clade</taxon>
        <taxon>indigoferoid/millettioid clade</taxon>
        <taxon>Phaseoleae</taxon>
        <taxon>Vigna</taxon>
    </lineage>
</organism>
<feature type="compositionally biased region" description="Polar residues" evidence="6">
    <location>
        <begin position="51"/>
        <end position="63"/>
    </location>
</feature>
<keyword evidence="3 8" id="KW-0238">DNA-binding</keyword>
<evidence type="ECO:0000256" key="6">
    <source>
        <dbReference type="SAM" id="MobiDB-lite"/>
    </source>
</evidence>
<evidence type="ECO:0000256" key="1">
    <source>
        <dbReference type="ARBA" id="ARBA00004123"/>
    </source>
</evidence>
<dbReference type="SMR" id="A0A0L9UE90"/>
<evidence type="ECO:0000313" key="9">
    <source>
        <dbReference type="EMBL" id="KOM40862.1"/>
    </source>
</evidence>
<dbReference type="InterPro" id="IPR044810">
    <property type="entry name" value="WRKY_plant"/>
</dbReference>
<proteinExistence type="predicted"/>
<accession>A0A0L9UE90</accession>
<dbReference type="OrthoDB" id="693960at2759"/>
<dbReference type="Proteomes" id="UP000053144">
    <property type="component" value="Chromosome 4"/>
</dbReference>
<dbReference type="PROSITE" id="PS50811">
    <property type="entry name" value="WRKY"/>
    <property type="match status" value="1"/>
</dbReference>
<evidence type="ECO:0000256" key="2">
    <source>
        <dbReference type="ARBA" id="ARBA00023015"/>
    </source>
</evidence>
<feature type="region of interest" description="Disordered" evidence="6">
    <location>
        <begin position="51"/>
        <end position="84"/>
    </location>
</feature>
<dbReference type="EMBL" id="CM003374">
    <property type="protein sequence ID" value="KOM40862.1"/>
    <property type="molecule type" value="Genomic_DNA"/>
</dbReference>
<dbReference type="OMA" id="FMADRST"/>
<evidence type="ECO:0000313" key="10">
    <source>
        <dbReference type="Proteomes" id="UP000053144"/>
    </source>
</evidence>
<sequence length="197" mass="22286">MEQYFGNPNFCHSAVVNMAASPASEFKISDYLILEDVADYHHEECWSLSTETESSEKANSSDASHGFGDATSTTTTTNNNNNIKCKNKGIKQKKAEVSQSITFRTRSQLEIMDDGYKWRKYGKKTVKNNSNPRNYYKCSGAGCSVKKRVERDRNDSNYVLTTYVGVHNHHTPSSYYTQMPLLHSDDWNLLPSATQNS</sequence>
<dbReference type="PANTHER" id="PTHR31221:SF377">
    <property type="entry name" value="WRKY TRANSCRIPTION FACTOR 51-RELATED"/>
    <property type="match status" value="1"/>
</dbReference>
<dbReference type="FunFam" id="2.20.25.80:FF:000003">
    <property type="entry name" value="WRKY transcription factor 57"/>
    <property type="match status" value="1"/>
</dbReference>
<dbReference type="SMART" id="SM00774">
    <property type="entry name" value="WRKY"/>
    <property type="match status" value="1"/>
</dbReference>
<reference evidence="10" key="1">
    <citation type="journal article" date="2015" name="Proc. Natl. Acad. Sci. U.S.A.">
        <title>Genome sequencing of adzuki bean (Vigna angularis) provides insight into high starch and low fat accumulation and domestication.</title>
        <authorList>
            <person name="Yang K."/>
            <person name="Tian Z."/>
            <person name="Chen C."/>
            <person name="Luo L."/>
            <person name="Zhao B."/>
            <person name="Wang Z."/>
            <person name="Yu L."/>
            <person name="Li Y."/>
            <person name="Sun Y."/>
            <person name="Li W."/>
            <person name="Chen Y."/>
            <person name="Li Y."/>
            <person name="Zhang Y."/>
            <person name="Ai D."/>
            <person name="Zhao J."/>
            <person name="Shang C."/>
            <person name="Ma Y."/>
            <person name="Wu B."/>
            <person name="Wang M."/>
            <person name="Gao L."/>
            <person name="Sun D."/>
            <person name="Zhang P."/>
            <person name="Guo F."/>
            <person name="Wang W."/>
            <person name="Li Y."/>
            <person name="Wang J."/>
            <person name="Varshney R.K."/>
            <person name="Wang J."/>
            <person name="Ling H.Q."/>
            <person name="Wan P."/>
        </authorList>
    </citation>
    <scope>NUCLEOTIDE SEQUENCE</scope>
    <source>
        <strain evidence="10">cv. Jingnong 6</strain>
    </source>
</reference>
<keyword evidence="5" id="KW-0539">Nucleus</keyword>
<reference evidence="9" key="2">
    <citation type="submission" date="2015-02" db="EMBL/GenBank/DDBJ databases">
        <authorList>
            <person name="Chooi Y.-H."/>
        </authorList>
    </citation>
    <scope>NUCLEOTIDE SEQUENCE</scope>
    <source>
        <tissue evidence="9">Seedling</tissue>
    </source>
</reference>
<feature type="compositionally biased region" description="Low complexity" evidence="6">
    <location>
        <begin position="71"/>
        <end position="84"/>
    </location>
</feature>
<dbReference type="Proteomes" id="UP000743370">
    <property type="component" value="Unassembled WGS sequence"/>
</dbReference>
<dbReference type="Pfam" id="PF03106">
    <property type="entry name" value="WRKY"/>
    <property type="match status" value="1"/>
</dbReference>
<dbReference type="Gramene" id="KOM40862">
    <property type="protein sequence ID" value="KOM40862"/>
    <property type="gene ID" value="LR48_Vigan04g106000"/>
</dbReference>
<feature type="domain" description="WRKY" evidence="7">
    <location>
        <begin position="107"/>
        <end position="172"/>
    </location>
</feature>
<keyword evidence="4" id="KW-0804">Transcription</keyword>
<evidence type="ECO:0000313" key="8">
    <source>
        <dbReference type="EMBL" id="KAG2399503.1"/>
    </source>
</evidence>
<comment type="subcellular location">
    <subcellularLocation>
        <location evidence="1">Nucleus</location>
    </subcellularLocation>
</comment>
<dbReference type="GO" id="GO:0003700">
    <property type="term" value="F:DNA-binding transcription factor activity"/>
    <property type="evidence" value="ECO:0007669"/>
    <property type="project" value="InterPro"/>
</dbReference>
<keyword evidence="2" id="KW-0805">Transcription regulation</keyword>
<name>A0A0L9UE90_PHAAN</name>
<dbReference type="GO" id="GO:0005634">
    <property type="term" value="C:nucleus"/>
    <property type="evidence" value="ECO:0007669"/>
    <property type="project" value="UniProtKB-SubCell"/>
</dbReference>
<dbReference type="STRING" id="3914.A0A0L9UE90"/>
<dbReference type="EMBL" id="JABFOF010000004">
    <property type="protein sequence ID" value="KAG2399503.1"/>
    <property type="molecule type" value="Genomic_DNA"/>
</dbReference>
<dbReference type="InterPro" id="IPR036576">
    <property type="entry name" value="WRKY_dom_sf"/>
</dbReference>
<evidence type="ECO:0000256" key="4">
    <source>
        <dbReference type="ARBA" id="ARBA00023163"/>
    </source>
</evidence>
<dbReference type="PANTHER" id="PTHR31221">
    <property type="entry name" value="WRKY TRANSCRIPTION FACTOR PROTEIN 1-RELATED"/>
    <property type="match status" value="1"/>
</dbReference>
<dbReference type="Gene3D" id="2.20.25.80">
    <property type="entry name" value="WRKY domain"/>
    <property type="match status" value="1"/>
</dbReference>
<dbReference type="InterPro" id="IPR003657">
    <property type="entry name" value="WRKY_dom"/>
</dbReference>
<evidence type="ECO:0000256" key="5">
    <source>
        <dbReference type="ARBA" id="ARBA00023242"/>
    </source>
</evidence>
<evidence type="ECO:0000259" key="7">
    <source>
        <dbReference type="PROSITE" id="PS50811"/>
    </source>
</evidence>
<dbReference type="GO" id="GO:0043565">
    <property type="term" value="F:sequence-specific DNA binding"/>
    <property type="evidence" value="ECO:0007669"/>
    <property type="project" value="InterPro"/>
</dbReference>
<gene>
    <name evidence="8" type="ORF">HKW66_Vig0080150</name>
    <name evidence="9" type="ORF">LR48_Vigan04g106000</name>
</gene>
<protein>
    <submittedName>
        <fullName evidence="8">WRKY transcription factor 51 WRKY DNA-binding protein</fullName>
    </submittedName>
</protein>
<evidence type="ECO:0000313" key="11">
    <source>
        <dbReference type="Proteomes" id="UP000743370"/>
    </source>
</evidence>
<dbReference type="KEGG" id="var:108331123"/>
<reference evidence="8 11" key="3">
    <citation type="submission" date="2020-05" db="EMBL/GenBank/DDBJ databases">
        <title>Vigna angularis (adzuki bean) Var. LongXiaoDou No. 4 denovo assembly.</title>
        <authorList>
            <person name="Xiang H."/>
        </authorList>
    </citation>
    <scope>NUCLEOTIDE SEQUENCE [LARGE SCALE GENOMIC DNA]</scope>
    <source>
        <tissue evidence="8">Leaf</tissue>
    </source>
</reference>
<evidence type="ECO:0000256" key="3">
    <source>
        <dbReference type="ARBA" id="ARBA00023125"/>
    </source>
</evidence>
<dbReference type="AlphaFoldDB" id="A0A0L9UE90"/>
<dbReference type="SUPFAM" id="SSF118290">
    <property type="entry name" value="WRKY DNA-binding domain"/>
    <property type="match status" value="1"/>
</dbReference>